<proteinExistence type="predicted"/>
<protein>
    <submittedName>
        <fullName evidence="1">Uncharacterized protein</fullName>
    </submittedName>
</protein>
<dbReference type="AlphaFoldDB" id="A0A5N6U0A3"/>
<dbReference type="Proteomes" id="UP000325780">
    <property type="component" value="Unassembled WGS sequence"/>
</dbReference>
<evidence type="ECO:0000313" key="1">
    <source>
        <dbReference type="EMBL" id="KAE8151681.1"/>
    </source>
</evidence>
<dbReference type="OrthoDB" id="10481042at2759"/>
<gene>
    <name evidence="1" type="ORF">BDV25DRAFT_138604</name>
</gene>
<reference evidence="1 2" key="1">
    <citation type="submission" date="2019-04" db="EMBL/GenBank/DDBJ databases">
        <title>Friends and foes A comparative genomics study of 23 Aspergillus species from section Flavi.</title>
        <authorList>
            <consortium name="DOE Joint Genome Institute"/>
            <person name="Kjaerbolling I."/>
            <person name="Vesth T."/>
            <person name="Frisvad J.C."/>
            <person name="Nybo J.L."/>
            <person name="Theobald S."/>
            <person name="Kildgaard S."/>
            <person name="Isbrandt T."/>
            <person name="Kuo A."/>
            <person name="Sato A."/>
            <person name="Lyhne E.K."/>
            <person name="Kogle M.E."/>
            <person name="Wiebenga A."/>
            <person name="Kun R.S."/>
            <person name="Lubbers R.J."/>
            <person name="Makela M.R."/>
            <person name="Barry K."/>
            <person name="Chovatia M."/>
            <person name="Clum A."/>
            <person name="Daum C."/>
            <person name="Haridas S."/>
            <person name="He G."/>
            <person name="LaButti K."/>
            <person name="Lipzen A."/>
            <person name="Mondo S."/>
            <person name="Riley R."/>
            <person name="Salamov A."/>
            <person name="Simmons B.A."/>
            <person name="Magnuson J.K."/>
            <person name="Henrissat B."/>
            <person name="Mortensen U.H."/>
            <person name="Larsen T.O."/>
            <person name="Devries R.P."/>
            <person name="Grigoriev I.V."/>
            <person name="Machida M."/>
            <person name="Baker S.E."/>
            <person name="Andersen M.R."/>
        </authorList>
    </citation>
    <scope>NUCLEOTIDE SEQUENCE [LARGE SCALE GENOMIC DNA]</scope>
    <source>
        <strain evidence="1 2">IBT 18842</strain>
    </source>
</reference>
<name>A0A5N6U0A3_ASPAV</name>
<sequence length="74" mass="8622">MEGKMDVIMDKSRNPKPAFPIECKRCRQVDTMSLEGVDYDIRGLPLEELVQDIANDVPADEMKKKWGLEERKRK</sequence>
<organism evidence="1 2">
    <name type="scientific">Aspergillus avenaceus</name>
    <dbReference type="NCBI Taxonomy" id="36643"/>
    <lineage>
        <taxon>Eukaryota</taxon>
        <taxon>Fungi</taxon>
        <taxon>Dikarya</taxon>
        <taxon>Ascomycota</taxon>
        <taxon>Pezizomycotina</taxon>
        <taxon>Eurotiomycetes</taxon>
        <taxon>Eurotiomycetidae</taxon>
        <taxon>Eurotiales</taxon>
        <taxon>Aspergillaceae</taxon>
        <taxon>Aspergillus</taxon>
        <taxon>Aspergillus subgen. Circumdati</taxon>
    </lineage>
</organism>
<keyword evidence="2" id="KW-1185">Reference proteome</keyword>
<accession>A0A5N6U0A3</accession>
<dbReference type="EMBL" id="ML742066">
    <property type="protein sequence ID" value="KAE8151681.1"/>
    <property type="molecule type" value="Genomic_DNA"/>
</dbReference>
<evidence type="ECO:0000313" key="2">
    <source>
        <dbReference type="Proteomes" id="UP000325780"/>
    </source>
</evidence>